<protein>
    <recommendedName>
        <fullName evidence="3">Fungal lipase-type domain-containing protein</fullName>
    </recommendedName>
</protein>
<dbReference type="CDD" id="cd00519">
    <property type="entry name" value="Lipase_3"/>
    <property type="match status" value="1"/>
</dbReference>
<dbReference type="InterPro" id="IPR029058">
    <property type="entry name" value="AB_hydrolase_fold"/>
</dbReference>
<feature type="compositionally biased region" description="Low complexity" evidence="1">
    <location>
        <begin position="19"/>
        <end position="35"/>
    </location>
</feature>
<dbReference type="InterPro" id="IPR051218">
    <property type="entry name" value="Sec_MonoDiacylglyc_Lipase"/>
</dbReference>
<feature type="transmembrane region" description="Helical" evidence="2">
    <location>
        <begin position="202"/>
        <end position="225"/>
    </location>
</feature>
<keyword evidence="2" id="KW-0812">Transmembrane</keyword>
<reference evidence="4" key="2">
    <citation type="submission" date="2020-11" db="EMBL/GenBank/DDBJ databases">
        <authorList>
            <person name="Cecchin M."/>
            <person name="Marcolungo L."/>
            <person name="Rossato M."/>
            <person name="Girolomoni L."/>
            <person name="Cosentino E."/>
            <person name="Cuine S."/>
            <person name="Li-Beisson Y."/>
            <person name="Delledonne M."/>
            <person name="Ballottari M."/>
        </authorList>
    </citation>
    <scope>NUCLEOTIDE SEQUENCE</scope>
    <source>
        <strain evidence="4">211/11P</strain>
        <tissue evidence="4">Whole cell</tissue>
    </source>
</reference>
<dbReference type="PANTHER" id="PTHR45856:SF24">
    <property type="entry name" value="FUNGAL LIPASE-LIKE DOMAIN-CONTAINING PROTEIN"/>
    <property type="match status" value="1"/>
</dbReference>
<accession>A0A9D4YZA0</accession>
<feature type="transmembrane region" description="Helical" evidence="2">
    <location>
        <begin position="120"/>
        <end position="142"/>
    </location>
</feature>
<keyword evidence="2" id="KW-0472">Membrane</keyword>
<dbReference type="Gene3D" id="3.40.50.1820">
    <property type="entry name" value="alpha/beta hydrolase"/>
    <property type="match status" value="1"/>
</dbReference>
<gene>
    <name evidence="4" type="ORF">D9Q98_003273</name>
</gene>
<feature type="compositionally biased region" description="Polar residues" evidence="1">
    <location>
        <begin position="1062"/>
        <end position="1072"/>
    </location>
</feature>
<feature type="compositionally biased region" description="Low complexity" evidence="1">
    <location>
        <begin position="866"/>
        <end position="879"/>
    </location>
</feature>
<proteinExistence type="predicted"/>
<name>A0A9D4YZA0_CHLVU</name>
<dbReference type="SUPFAM" id="SSF53474">
    <property type="entry name" value="alpha/beta-Hydrolases"/>
    <property type="match status" value="1"/>
</dbReference>
<evidence type="ECO:0000256" key="1">
    <source>
        <dbReference type="SAM" id="MobiDB-lite"/>
    </source>
</evidence>
<dbReference type="InterPro" id="IPR002921">
    <property type="entry name" value="Fungal_lipase-type"/>
</dbReference>
<dbReference type="PANTHER" id="PTHR45856">
    <property type="entry name" value="ALPHA/BETA-HYDROLASES SUPERFAMILY PROTEIN"/>
    <property type="match status" value="1"/>
</dbReference>
<feature type="transmembrane region" description="Helical" evidence="2">
    <location>
        <begin position="343"/>
        <end position="363"/>
    </location>
</feature>
<feature type="transmembrane region" description="Helical" evidence="2">
    <location>
        <begin position="394"/>
        <end position="412"/>
    </location>
</feature>
<feature type="domain" description="Fungal lipase-type" evidence="3">
    <location>
        <begin position="559"/>
        <end position="711"/>
    </location>
</feature>
<evidence type="ECO:0000256" key="2">
    <source>
        <dbReference type="SAM" id="Phobius"/>
    </source>
</evidence>
<feature type="compositionally biased region" description="Low complexity" evidence="1">
    <location>
        <begin position="996"/>
        <end position="1005"/>
    </location>
</feature>
<feature type="compositionally biased region" description="Low complexity" evidence="1">
    <location>
        <begin position="76"/>
        <end position="89"/>
    </location>
</feature>
<evidence type="ECO:0000259" key="3">
    <source>
        <dbReference type="Pfam" id="PF01764"/>
    </source>
</evidence>
<feature type="region of interest" description="Disordered" evidence="1">
    <location>
        <begin position="981"/>
        <end position="1016"/>
    </location>
</feature>
<feature type="compositionally biased region" description="Low complexity" evidence="1">
    <location>
        <begin position="887"/>
        <end position="902"/>
    </location>
</feature>
<reference evidence="4" key="1">
    <citation type="journal article" date="2019" name="Plant J.">
        <title>Chlorella vulgaris genome assembly and annotation reveals the molecular basis for metabolic acclimation to high light conditions.</title>
        <authorList>
            <person name="Cecchin M."/>
            <person name="Marcolungo L."/>
            <person name="Rossato M."/>
            <person name="Girolomoni L."/>
            <person name="Cosentino E."/>
            <person name="Cuine S."/>
            <person name="Li-Beisson Y."/>
            <person name="Delledonne M."/>
            <person name="Ballottari M."/>
        </authorList>
    </citation>
    <scope>NUCLEOTIDE SEQUENCE</scope>
    <source>
        <strain evidence="4">211/11P</strain>
    </source>
</reference>
<feature type="region of interest" description="Disordered" evidence="1">
    <location>
        <begin position="866"/>
        <end position="902"/>
    </location>
</feature>
<dbReference type="Proteomes" id="UP001055712">
    <property type="component" value="Unassembled WGS sequence"/>
</dbReference>
<comment type="caution">
    <text evidence="4">The sequence shown here is derived from an EMBL/GenBank/DDBJ whole genome shotgun (WGS) entry which is preliminary data.</text>
</comment>
<organism evidence="4 5">
    <name type="scientific">Chlorella vulgaris</name>
    <name type="common">Green alga</name>
    <dbReference type="NCBI Taxonomy" id="3077"/>
    <lineage>
        <taxon>Eukaryota</taxon>
        <taxon>Viridiplantae</taxon>
        <taxon>Chlorophyta</taxon>
        <taxon>core chlorophytes</taxon>
        <taxon>Trebouxiophyceae</taxon>
        <taxon>Chlorellales</taxon>
        <taxon>Chlorellaceae</taxon>
        <taxon>Chlorella clade</taxon>
        <taxon>Chlorella</taxon>
    </lineage>
</organism>
<feature type="transmembrane region" description="Helical" evidence="2">
    <location>
        <begin position="293"/>
        <end position="311"/>
    </location>
</feature>
<sequence>MPQVKQRGHDPTSGPDISALVEAQAEARAAAEPTATGGGSHNGADKVRSVPEAALTTDSSMGLDSSGSFKPLESKPSTGSETGSEPSSGANTSADMSPHYDATRDVVLRLEFIRPTEFKAIIRSVMAAVVAGMVILIVAVYMKVDRPDSYYIQNNLIPITNLSFAGVLCPALLVACCMFYYRVYRSNLSGKRWSHRRRRAVNLARIEISLQLINCIFFIIPNGWVLTHDCAWFHPLVLWSGFVRWSIWNTLFLMFVVQAHSANPAVCPRWRKYVTRADGAVMDAPLHAHWPKLILWAVSEAILLALTLLILTTSAPGNVPLEGPGVTDCTQREWNCHFTDSTLTLLVLNVSTIVSYFLLWVFFMARAFNNLQHLPYNAMRMANLTTRIQVKQRGLSITFFVLCIICYAFVNLNTCSSYIFSWLGFLPMQVVMAATAIANAYICMPKRPRDAGVLQVWLQEFAWLERDVPAKKEERASSLPPDSYEGFCLDCEPLWCFETAVKMMYWSFLVYDYQEDKGAPSHYSPDTALLLYDLDNFECMWEKSLDTKAVVGWNDDTVVIAFRGTSSMANVRADLQAWRTRWPPGVGSIWTRTAPMVHKGFHASYTANGFNDKLLARLEHILFRCANQQKEAGTDKPVNVYVTGHSLGGALATLCAYDIKKRCPCAEYMINIKCYTFGSPRVGNHAFVKLYNEGVPDTWHMINNEDLVTKAAKFWALYKRGGHRVLINKLGDLVVRPSYVETAIRGVPGGASVRDHLLTQYQKALMAVIAGQFGGKSFADGKDGVLSLAEQRGVSDVLHMGGLTSKEMKVLRERGWDAYQRLVRHQAAKVRRSKHSRLRKAMSRHEETVEVPVPQLQAIVVHEVPLSEGESEAASEPTSPGAPPSPGAAGAHDSAPAAAAAGAPDLEAGAPIVSEERDGVLHTTQMNCRDRRKRRCQTICSMIHRPAGAAVKALPAAPEEDAPPTPVGQQALAQEMQLHSVAEEDGEHDSPPSTPGTPSTPSQPATRRHRQQPSWWRRQKEALAAMVGWNTSAASSFLSRATSTARSLATSSTMSLSPATSDTSSHFSNTRGSFGDAPAFPLVLDVSGGGGSRRHGGLPATAEELSARALEAHAAEAAAAMNKA</sequence>
<keyword evidence="2" id="KW-1133">Transmembrane helix</keyword>
<evidence type="ECO:0000313" key="4">
    <source>
        <dbReference type="EMBL" id="KAI3433460.1"/>
    </source>
</evidence>
<keyword evidence="5" id="KW-1185">Reference proteome</keyword>
<evidence type="ECO:0000313" key="5">
    <source>
        <dbReference type="Proteomes" id="UP001055712"/>
    </source>
</evidence>
<feature type="compositionally biased region" description="Low complexity" evidence="1">
    <location>
        <begin position="1050"/>
        <end position="1061"/>
    </location>
</feature>
<feature type="compositionally biased region" description="Polar residues" evidence="1">
    <location>
        <begin position="56"/>
        <end position="68"/>
    </location>
</feature>
<dbReference type="EMBL" id="SIDB01000004">
    <property type="protein sequence ID" value="KAI3433460.1"/>
    <property type="molecule type" value="Genomic_DNA"/>
</dbReference>
<dbReference type="GO" id="GO:0006629">
    <property type="term" value="P:lipid metabolic process"/>
    <property type="evidence" value="ECO:0007669"/>
    <property type="project" value="InterPro"/>
</dbReference>
<dbReference type="AlphaFoldDB" id="A0A9D4YZA0"/>
<feature type="region of interest" description="Disordered" evidence="1">
    <location>
        <begin position="1050"/>
        <end position="1074"/>
    </location>
</feature>
<feature type="transmembrane region" description="Helical" evidence="2">
    <location>
        <begin position="162"/>
        <end position="181"/>
    </location>
</feature>
<feature type="transmembrane region" description="Helical" evidence="2">
    <location>
        <begin position="245"/>
        <end position="266"/>
    </location>
</feature>
<dbReference type="Pfam" id="PF01764">
    <property type="entry name" value="Lipase_3"/>
    <property type="match status" value="1"/>
</dbReference>
<feature type="region of interest" description="Disordered" evidence="1">
    <location>
        <begin position="1"/>
        <end position="98"/>
    </location>
</feature>
<dbReference type="OrthoDB" id="514788at2759"/>